<proteinExistence type="predicted"/>
<protein>
    <submittedName>
        <fullName evidence="1">Uncharacterized protein</fullName>
    </submittedName>
</protein>
<reference evidence="1 2" key="1">
    <citation type="submission" date="2014-04" db="EMBL/GenBank/DDBJ databases">
        <authorList>
            <consortium name="International Citrus Genome Consortium"/>
            <person name="Gmitter F."/>
            <person name="Chen C."/>
            <person name="Farmerie W."/>
            <person name="Harkins T."/>
            <person name="Desany B."/>
            <person name="Mohiuddin M."/>
            <person name="Kodira C."/>
            <person name="Borodovsky M."/>
            <person name="Lomsadze A."/>
            <person name="Burns P."/>
            <person name="Jenkins J."/>
            <person name="Prochnik S."/>
            <person name="Shu S."/>
            <person name="Chapman J."/>
            <person name="Pitluck S."/>
            <person name="Schmutz J."/>
            <person name="Rokhsar D."/>
        </authorList>
    </citation>
    <scope>NUCLEOTIDE SEQUENCE</scope>
</reference>
<accession>A0A067GP24</accession>
<dbReference type="EMBL" id="KK784876">
    <property type="protein sequence ID" value="KDO80440.1"/>
    <property type="molecule type" value="Genomic_DNA"/>
</dbReference>
<feature type="non-terminal residue" evidence="1">
    <location>
        <position position="9"/>
    </location>
</feature>
<gene>
    <name evidence="1" type="ORF">CISIN_1g0365441mg</name>
</gene>
<dbReference type="Proteomes" id="UP000027120">
    <property type="component" value="Unassembled WGS sequence"/>
</dbReference>
<organism evidence="1 2">
    <name type="scientific">Citrus sinensis</name>
    <name type="common">Sweet orange</name>
    <name type="synonym">Citrus aurantium var. sinensis</name>
    <dbReference type="NCBI Taxonomy" id="2711"/>
    <lineage>
        <taxon>Eukaryota</taxon>
        <taxon>Viridiplantae</taxon>
        <taxon>Streptophyta</taxon>
        <taxon>Embryophyta</taxon>
        <taxon>Tracheophyta</taxon>
        <taxon>Spermatophyta</taxon>
        <taxon>Magnoliopsida</taxon>
        <taxon>eudicotyledons</taxon>
        <taxon>Gunneridae</taxon>
        <taxon>Pentapetalae</taxon>
        <taxon>rosids</taxon>
        <taxon>malvids</taxon>
        <taxon>Sapindales</taxon>
        <taxon>Rutaceae</taxon>
        <taxon>Aurantioideae</taxon>
        <taxon>Citrus</taxon>
    </lineage>
</organism>
<sequence>NVIQRLDHK</sequence>
<keyword evidence="2" id="KW-1185">Reference proteome</keyword>
<evidence type="ECO:0000313" key="1">
    <source>
        <dbReference type="EMBL" id="KDO80440.1"/>
    </source>
</evidence>
<evidence type="ECO:0000313" key="2">
    <source>
        <dbReference type="Proteomes" id="UP000027120"/>
    </source>
</evidence>
<feature type="non-terminal residue" evidence="1">
    <location>
        <position position="1"/>
    </location>
</feature>
<name>A0A067GP24_CITSI</name>